<dbReference type="Proteomes" id="UP001314170">
    <property type="component" value="Unassembled WGS sequence"/>
</dbReference>
<dbReference type="EMBL" id="CAWUPB010000913">
    <property type="protein sequence ID" value="CAK7331482.1"/>
    <property type="molecule type" value="Genomic_DNA"/>
</dbReference>
<proteinExistence type="predicted"/>
<evidence type="ECO:0000313" key="2">
    <source>
        <dbReference type="Proteomes" id="UP001314170"/>
    </source>
</evidence>
<sequence>MEQIDKVNKRREVSVLEKQLHEEERELLARECARDEFQDWQKKDEFLFNQNKTRSGITGLVSTKEIGSNFSVMDGRSRMCSDYWKAILEICISKTAEAS</sequence>
<evidence type="ECO:0000313" key="1">
    <source>
        <dbReference type="EMBL" id="CAK7331482.1"/>
    </source>
</evidence>
<name>A0AAV1RCF9_9ROSI</name>
<dbReference type="AlphaFoldDB" id="A0AAV1RCF9"/>
<reference evidence="1 2" key="1">
    <citation type="submission" date="2024-01" db="EMBL/GenBank/DDBJ databases">
        <authorList>
            <person name="Waweru B."/>
        </authorList>
    </citation>
    <scope>NUCLEOTIDE SEQUENCE [LARGE SCALE GENOMIC DNA]</scope>
</reference>
<gene>
    <name evidence="1" type="ORF">DCAF_LOCUS8492</name>
</gene>
<protein>
    <submittedName>
        <fullName evidence="1">Uncharacterized protein</fullName>
    </submittedName>
</protein>
<organism evidence="1 2">
    <name type="scientific">Dovyalis caffra</name>
    <dbReference type="NCBI Taxonomy" id="77055"/>
    <lineage>
        <taxon>Eukaryota</taxon>
        <taxon>Viridiplantae</taxon>
        <taxon>Streptophyta</taxon>
        <taxon>Embryophyta</taxon>
        <taxon>Tracheophyta</taxon>
        <taxon>Spermatophyta</taxon>
        <taxon>Magnoliopsida</taxon>
        <taxon>eudicotyledons</taxon>
        <taxon>Gunneridae</taxon>
        <taxon>Pentapetalae</taxon>
        <taxon>rosids</taxon>
        <taxon>fabids</taxon>
        <taxon>Malpighiales</taxon>
        <taxon>Salicaceae</taxon>
        <taxon>Flacourtieae</taxon>
        <taxon>Dovyalis</taxon>
    </lineage>
</organism>
<comment type="caution">
    <text evidence="1">The sequence shown here is derived from an EMBL/GenBank/DDBJ whole genome shotgun (WGS) entry which is preliminary data.</text>
</comment>
<keyword evidence="2" id="KW-1185">Reference proteome</keyword>
<accession>A0AAV1RCF9</accession>